<organism evidence="2">
    <name type="scientific">Eutreptiella gymnastica</name>
    <dbReference type="NCBI Taxonomy" id="73025"/>
    <lineage>
        <taxon>Eukaryota</taxon>
        <taxon>Discoba</taxon>
        <taxon>Euglenozoa</taxon>
        <taxon>Euglenida</taxon>
        <taxon>Spirocuta</taxon>
        <taxon>Euglenophyceae</taxon>
        <taxon>Eutreptiales</taxon>
        <taxon>Eutreptiaceae</taxon>
        <taxon>Eutreptiella</taxon>
    </lineage>
</organism>
<evidence type="ECO:0008006" key="3">
    <source>
        <dbReference type="Google" id="ProtNLM"/>
    </source>
</evidence>
<sequence>MALWWQLGRFLVAILNAKTKMWTSYDSCMSAAADRGQMDAMRWRQNFPNQGYGAGGLKCETCETVGNCRIAKFGVETIWCHFLGSVGRSTASLFTLCDVRCRLWLRNYQSCRCEAPAAAALQQFHPCNCGQPKP</sequence>
<evidence type="ECO:0000313" key="2">
    <source>
        <dbReference type="EMBL" id="CAE0824997.1"/>
    </source>
</evidence>
<feature type="chain" id="PRO_5031521096" description="Secreted protein" evidence="1">
    <location>
        <begin position="18"/>
        <end position="134"/>
    </location>
</feature>
<proteinExistence type="predicted"/>
<accession>A0A7S4G4G9</accession>
<evidence type="ECO:0000256" key="1">
    <source>
        <dbReference type="SAM" id="SignalP"/>
    </source>
</evidence>
<name>A0A7S4G4G9_9EUGL</name>
<keyword evidence="1" id="KW-0732">Signal</keyword>
<dbReference type="EMBL" id="HBJA01105033">
    <property type="protein sequence ID" value="CAE0824997.1"/>
    <property type="molecule type" value="Transcribed_RNA"/>
</dbReference>
<reference evidence="2" key="1">
    <citation type="submission" date="2021-01" db="EMBL/GenBank/DDBJ databases">
        <authorList>
            <person name="Corre E."/>
            <person name="Pelletier E."/>
            <person name="Niang G."/>
            <person name="Scheremetjew M."/>
            <person name="Finn R."/>
            <person name="Kale V."/>
            <person name="Holt S."/>
            <person name="Cochrane G."/>
            <person name="Meng A."/>
            <person name="Brown T."/>
            <person name="Cohen L."/>
        </authorList>
    </citation>
    <scope>NUCLEOTIDE SEQUENCE</scope>
    <source>
        <strain evidence="2">CCMP1594</strain>
    </source>
</reference>
<gene>
    <name evidence="2" type="ORF">EGYM00163_LOCUS36240</name>
</gene>
<protein>
    <recommendedName>
        <fullName evidence="3">Secreted protein</fullName>
    </recommendedName>
</protein>
<dbReference type="AlphaFoldDB" id="A0A7S4G4G9"/>
<feature type="signal peptide" evidence="1">
    <location>
        <begin position="1"/>
        <end position="17"/>
    </location>
</feature>